<dbReference type="Gene3D" id="1.25.40.540">
    <property type="entry name" value="TAP42-like family"/>
    <property type="match status" value="1"/>
</dbReference>
<dbReference type="InterPro" id="IPR038511">
    <property type="entry name" value="TAP42/TAP46-like_sf"/>
</dbReference>
<dbReference type="PANTHER" id="PTHR10933:SF9">
    <property type="entry name" value="IMMUNOGLOBULIN-BINDING PROTEIN 1"/>
    <property type="match status" value="1"/>
</dbReference>
<evidence type="ECO:0000313" key="2">
    <source>
        <dbReference type="Proteomes" id="UP000244855"/>
    </source>
</evidence>
<dbReference type="OrthoDB" id="10261753at2759"/>
<accession>A0A2V1DD97</accession>
<dbReference type="AlphaFoldDB" id="A0A2V1DD97"/>
<dbReference type="GO" id="GO:0035303">
    <property type="term" value="P:regulation of dephosphorylation"/>
    <property type="evidence" value="ECO:0007669"/>
    <property type="project" value="TreeGrafter"/>
</dbReference>
<keyword evidence="2" id="KW-1185">Reference proteome</keyword>
<dbReference type="InterPro" id="IPR007304">
    <property type="entry name" value="TAP46-like"/>
</dbReference>
<dbReference type="PANTHER" id="PTHR10933">
    <property type="entry name" value="IMMUNOGLOBULIN-BINDING PROTEIN 1"/>
    <property type="match status" value="1"/>
</dbReference>
<dbReference type="GO" id="GO:0051721">
    <property type="term" value="F:protein phosphatase 2A binding"/>
    <property type="evidence" value="ECO:0007669"/>
    <property type="project" value="TreeGrafter"/>
</dbReference>
<dbReference type="GO" id="GO:0009966">
    <property type="term" value="P:regulation of signal transduction"/>
    <property type="evidence" value="ECO:0007669"/>
    <property type="project" value="InterPro"/>
</dbReference>
<organism evidence="1 2">
    <name type="scientific">Periconia macrospinosa</name>
    <dbReference type="NCBI Taxonomy" id="97972"/>
    <lineage>
        <taxon>Eukaryota</taxon>
        <taxon>Fungi</taxon>
        <taxon>Dikarya</taxon>
        <taxon>Ascomycota</taxon>
        <taxon>Pezizomycotina</taxon>
        <taxon>Dothideomycetes</taxon>
        <taxon>Pleosporomycetidae</taxon>
        <taxon>Pleosporales</taxon>
        <taxon>Massarineae</taxon>
        <taxon>Periconiaceae</taxon>
        <taxon>Periconia</taxon>
    </lineage>
</organism>
<sequence>MSEEEPKSIRALFATAERLRNDLSNSYDSNNATFQDTLFNAIATYESCLKLSEQVSLFSPNESLDDISSSDLEYVFPDYSLPLSCMSLLLP</sequence>
<protein>
    <submittedName>
        <fullName evidence="1">Uncharacterized protein</fullName>
    </submittedName>
</protein>
<proteinExistence type="predicted"/>
<dbReference type="STRING" id="97972.A0A2V1DD97"/>
<dbReference type="Pfam" id="PF04177">
    <property type="entry name" value="TAP42"/>
    <property type="match status" value="1"/>
</dbReference>
<name>A0A2V1DD97_9PLEO</name>
<gene>
    <name evidence="1" type="ORF">DM02DRAFT_131260</name>
</gene>
<evidence type="ECO:0000313" key="1">
    <source>
        <dbReference type="EMBL" id="PVH96018.1"/>
    </source>
</evidence>
<dbReference type="GO" id="GO:0005829">
    <property type="term" value="C:cytosol"/>
    <property type="evidence" value="ECO:0007669"/>
    <property type="project" value="TreeGrafter"/>
</dbReference>
<dbReference type="Proteomes" id="UP000244855">
    <property type="component" value="Unassembled WGS sequence"/>
</dbReference>
<dbReference type="EMBL" id="KZ805476">
    <property type="protein sequence ID" value="PVH96018.1"/>
    <property type="molecule type" value="Genomic_DNA"/>
</dbReference>
<reference evidence="1 2" key="1">
    <citation type="journal article" date="2018" name="Sci. Rep.">
        <title>Comparative genomics provides insights into the lifestyle and reveals functional heterogeneity of dark septate endophytic fungi.</title>
        <authorList>
            <person name="Knapp D.G."/>
            <person name="Nemeth J.B."/>
            <person name="Barry K."/>
            <person name="Hainaut M."/>
            <person name="Henrissat B."/>
            <person name="Johnson J."/>
            <person name="Kuo A."/>
            <person name="Lim J.H.P."/>
            <person name="Lipzen A."/>
            <person name="Nolan M."/>
            <person name="Ohm R.A."/>
            <person name="Tamas L."/>
            <person name="Grigoriev I.V."/>
            <person name="Spatafora J.W."/>
            <person name="Nagy L.G."/>
            <person name="Kovacs G.M."/>
        </authorList>
    </citation>
    <scope>NUCLEOTIDE SEQUENCE [LARGE SCALE GENOMIC DNA]</scope>
    <source>
        <strain evidence="1 2">DSE2036</strain>
    </source>
</reference>